<organism evidence="1 2">
    <name type="scientific">Acidithiobacillus ferrivorans SS3</name>
    <dbReference type="NCBI Taxonomy" id="743299"/>
    <lineage>
        <taxon>Bacteria</taxon>
        <taxon>Pseudomonadati</taxon>
        <taxon>Pseudomonadota</taxon>
        <taxon>Acidithiobacillia</taxon>
        <taxon>Acidithiobacillales</taxon>
        <taxon>Acidithiobacillaceae</taxon>
        <taxon>Acidithiobacillus</taxon>
    </lineage>
</organism>
<dbReference type="KEGG" id="afi:Acife_0350"/>
<dbReference type="EMBL" id="CP002985">
    <property type="protein sequence ID" value="AEM46578.1"/>
    <property type="molecule type" value="Genomic_DNA"/>
</dbReference>
<sequence>MKIKSSEVRTNLNKFLPKIYKGDDVHITVNDVVVAVLSKTPLDEDLPALQVQITNAKTRWSELISAISTIGAQFVFVKNKDPNKRVYLYRAPEYRNDFAEKWFLNLSHSVSESLNDRKSDKNAKEMVATLIRLLHRSNMLPLTPELLPELRLNANDIERYEVD</sequence>
<evidence type="ECO:0000313" key="2">
    <source>
        <dbReference type="Proteomes" id="UP000009220"/>
    </source>
</evidence>
<evidence type="ECO:0000313" key="1">
    <source>
        <dbReference type="EMBL" id="AEM46578.1"/>
    </source>
</evidence>
<protein>
    <submittedName>
        <fullName evidence="1">Uncharacterized protein</fullName>
    </submittedName>
</protein>
<proteinExistence type="predicted"/>
<dbReference type="RefSeq" id="WP_014027849.1">
    <property type="nucleotide sequence ID" value="NC_015942.1"/>
</dbReference>
<gene>
    <name evidence="1" type="ORF">Acife_0350</name>
</gene>
<reference evidence="1 2" key="1">
    <citation type="journal article" date="2011" name="J. Bacteriol.">
        <title>Draft genome of the psychrotolerant acidophile Acidithiobacillus ferrivorans SS3.</title>
        <authorList>
            <person name="Liljeqvist M."/>
            <person name="Valdes J."/>
            <person name="Holmes D.S."/>
            <person name="Dopson M."/>
        </authorList>
    </citation>
    <scope>NUCLEOTIDE SEQUENCE [LARGE SCALE GENOMIC DNA]</scope>
    <source>
        <strain evidence="1 2">SS3</strain>
    </source>
</reference>
<dbReference type="AlphaFoldDB" id="G0JSM1"/>
<name>G0JSM1_9PROT</name>
<dbReference type="Proteomes" id="UP000009220">
    <property type="component" value="Chromosome"/>
</dbReference>
<accession>G0JSM1</accession>
<dbReference type="HOGENOM" id="CLU_1623607_0_0_6"/>